<dbReference type="GO" id="GO:0046872">
    <property type="term" value="F:metal ion binding"/>
    <property type="evidence" value="ECO:0007669"/>
    <property type="project" value="UniProtKB-KW"/>
</dbReference>
<organism evidence="10 11">
    <name type="scientific">Ciona intestinalis</name>
    <name type="common">Transparent sea squirt</name>
    <name type="synonym">Ascidia intestinalis</name>
    <dbReference type="NCBI Taxonomy" id="7719"/>
    <lineage>
        <taxon>Eukaryota</taxon>
        <taxon>Metazoa</taxon>
        <taxon>Chordata</taxon>
        <taxon>Tunicata</taxon>
        <taxon>Ascidiacea</taxon>
        <taxon>Phlebobranchia</taxon>
        <taxon>Cionidae</taxon>
        <taxon>Ciona</taxon>
    </lineage>
</organism>
<name>F6QYL2_CIOIN</name>
<dbReference type="STRING" id="7719.ENSCINP00000028838"/>
<dbReference type="NCBIfam" id="TIGR01681">
    <property type="entry name" value="HAD-SF-IIIC"/>
    <property type="match status" value="1"/>
</dbReference>
<dbReference type="KEGG" id="cin:100181387"/>
<evidence type="ECO:0000256" key="9">
    <source>
        <dbReference type="ARBA" id="ARBA00069981"/>
    </source>
</evidence>
<dbReference type="SUPFAM" id="SSF56784">
    <property type="entry name" value="HAD-like"/>
    <property type="match status" value="1"/>
</dbReference>
<comment type="function">
    <text evidence="8">Magnesium-dependent phosphatase which may act as a tyrosine phosphatase.</text>
</comment>
<dbReference type="SFLD" id="SFLDG01131">
    <property type="entry name" value="C1.5.2:_MDP_Like"/>
    <property type="match status" value="1"/>
</dbReference>
<dbReference type="GeneTree" id="ENSGT00940000165797"/>
<dbReference type="FunFam" id="3.40.50.1000:FF:000127">
    <property type="entry name" value="Magnesium-dependent phosphatase 1"/>
    <property type="match status" value="1"/>
</dbReference>
<dbReference type="InterPro" id="IPR036412">
    <property type="entry name" value="HAD-like_sf"/>
</dbReference>
<dbReference type="RefSeq" id="XP_002130277.1">
    <property type="nucleotide sequence ID" value="XM_002130241.5"/>
</dbReference>
<dbReference type="OrthoDB" id="2865258at2759"/>
<dbReference type="GeneID" id="100181387"/>
<dbReference type="Gene3D" id="3.40.50.1000">
    <property type="entry name" value="HAD superfamily/HAD-like"/>
    <property type="match status" value="1"/>
</dbReference>
<dbReference type="SFLD" id="SFLDG01129">
    <property type="entry name" value="C1.5:_HAD__Beta-PGM__Phosphata"/>
    <property type="match status" value="1"/>
</dbReference>
<evidence type="ECO:0000256" key="8">
    <source>
        <dbReference type="ARBA" id="ARBA00055318"/>
    </source>
</evidence>
<evidence type="ECO:0000256" key="3">
    <source>
        <dbReference type="ARBA" id="ARBA00022723"/>
    </source>
</evidence>
<dbReference type="AlphaFoldDB" id="F6QYL2"/>
<dbReference type="InterPro" id="IPR010033">
    <property type="entry name" value="HAD_SF_ppase_IIIC"/>
</dbReference>
<keyword evidence="4" id="KW-0378">Hydrolase</keyword>
<dbReference type="GO" id="GO:0004725">
    <property type="term" value="F:protein tyrosine phosphatase activity"/>
    <property type="evidence" value="ECO:0007669"/>
    <property type="project" value="UniProtKB-EC"/>
</dbReference>
<protein>
    <recommendedName>
        <fullName evidence="9">Magnesium-dependent phosphatase 1</fullName>
        <ecNumber evidence="2">3.1.3.48</ecNumber>
    </recommendedName>
</protein>
<dbReference type="Ensembl" id="ENSCINT00000029084.2">
    <property type="protein sequence ID" value="ENSCINP00000028838.2"/>
    <property type="gene ID" value="ENSCING00000016761.2"/>
</dbReference>
<reference evidence="10" key="2">
    <citation type="submission" date="2025-08" db="UniProtKB">
        <authorList>
            <consortium name="Ensembl"/>
        </authorList>
    </citation>
    <scope>IDENTIFICATION</scope>
</reference>
<reference evidence="10" key="3">
    <citation type="submission" date="2025-09" db="UniProtKB">
        <authorList>
            <consortium name="Ensembl"/>
        </authorList>
    </citation>
    <scope>IDENTIFICATION</scope>
</reference>
<dbReference type="GO" id="GO:0003993">
    <property type="term" value="F:acid phosphatase activity"/>
    <property type="evidence" value="ECO:0000318"/>
    <property type="project" value="GO_Central"/>
</dbReference>
<evidence type="ECO:0000256" key="4">
    <source>
        <dbReference type="ARBA" id="ARBA00022801"/>
    </source>
</evidence>
<keyword evidence="6" id="KW-0904">Protein phosphatase</keyword>
<dbReference type="InterPro" id="IPR023214">
    <property type="entry name" value="HAD_sf"/>
</dbReference>
<dbReference type="NCBIfam" id="TIGR01685">
    <property type="entry name" value="MDP-1"/>
    <property type="match status" value="1"/>
</dbReference>
<dbReference type="PANTHER" id="PTHR17901:SF14">
    <property type="entry name" value="MAGNESIUM-DEPENDENT PHOSPHATASE 1"/>
    <property type="match status" value="1"/>
</dbReference>
<evidence type="ECO:0000313" key="11">
    <source>
        <dbReference type="Proteomes" id="UP000008144"/>
    </source>
</evidence>
<evidence type="ECO:0000256" key="7">
    <source>
        <dbReference type="ARBA" id="ARBA00051722"/>
    </source>
</evidence>
<evidence type="ECO:0000256" key="6">
    <source>
        <dbReference type="ARBA" id="ARBA00022912"/>
    </source>
</evidence>
<dbReference type="CDD" id="cd07501">
    <property type="entry name" value="HAD_MDP-1_like"/>
    <property type="match status" value="1"/>
</dbReference>
<accession>F6QYL2</accession>
<evidence type="ECO:0000256" key="5">
    <source>
        <dbReference type="ARBA" id="ARBA00022842"/>
    </source>
</evidence>
<evidence type="ECO:0000313" key="10">
    <source>
        <dbReference type="Ensembl" id="ENSCINP00000028838.2"/>
    </source>
</evidence>
<dbReference type="InParanoid" id="F6QYL2"/>
<dbReference type="PANTHER" id="PTHR17901">
    <property type="entry name" value="MAGNESIUM-DEPENDENT PHOSPHATASE 1 MDP1"/>
    <property type="match status" value="1"/>
</dbReference>
<dbReference type="Proteomes" id="UP000008144">
    <property type="component" value="Unassembled WGS sequence"/>
</dbReference>
<accession>A0A1W2WJS5</accession>
<reference evidence="11" key="1">
    <citation type="journal article" date="2002" name="Science">
        <title>The draft genome of Ciona intestinalis: insights into chordate and vertebrate origins.</title>
        <authorList>
            <person name="Dehal P."/>
            <person name="Satou Y."/>
            <person name="Campbell R.K."/>
            <person name="Chapman J."/>
            <person name="Degnan B."/>
            <person name="De Tomaso A."/>
            <person name="Davidson B."/>
            <person name="Di Gregorio A."/>
            <person name="Gelpke M."/>
            <person name="Goodstein D.M."/>
            <person name="Harafuji N."/>
            <person name="Hastings K.E."/>
            <person name="Ho I."/>
            <person name="Hotta K."/>
            <person name="Huang W."/>
            <person name="Kawashima T."/>
            <person name="Lemaire P."/>
            <person name="Martinez D."/>
            <person name="Meinertzhagen I.A."/>
            <person name="Necula S."/>
            <person name="Nonaka M."/>
            <person name="Putnam N."/>
            <person name="Rash S."/>
            <person name="Saiga H."/>
            <person name="Satake M."/>
            <person name="Terry A."/>
            <person name="Yamada L."/>
            <person name="Wang H.G."/>
            <person name="Awazu S."/>
            <person name="Azumi K."/>
            <person name="Boore J."/>
            <person name="Branno M."/>
            <person name="Chin-Bow S."/>
            <person name="DeSantis R."/>
            <person name="Doyle S."/>
            <person name="Francino P."/>
            <person name="Keys D.N."/>
            <person name="Haga S."/>
            <person name="Hayashi H."/>
            <person name="Hino K."/>
            <person name="Imai K.S."/>
            <person name="Inaba K."/>
            <person name="Kano S."/>
            <person name="Kobayashi K."/>
            <person name="Kobayashi M."/>
            <person name="Lee B.I."/>
            <person name="Makabe K.W."/>
            <person name="Manohar C."/>
            <person name="Matassi G."/>
            <person name="Medina M."/>
            <person name="Mochizuki Y."/>
            <person name="Mount S."/>
            <person name="Morishita T."/>
            <person name="Miura S."/>
            <person name="Nakayama A."/>
            <person name="Nishizaka S."/>
            <person name="Nomoto H."/>
            <person name="Ohta F."/>
            <person name="Oishi K."/>
            <person name="Rigoutsos I."/>
            <person name="Sano M."/>
            <person name="Sasaki A."/>
            <person name="Sasakura Y."/>
            <person name="Shoguchi E."/>
            <person name="Shin-i T."/>
            <person name="Spagnuolo A."/>
            <person name="Stainier D."/>
            <person name="Suzuki M.M."/>
            <person name="Tassy O."/>
            <person name="Takatori N."/>
            <person name="Tokuoka M."/>
            <person name="Yagi K."/>
            <person name="Yoshizaki F."/>
            <person name="Wada S."/>
            <person name="Zhang C."/>
            <person name="Hyatt P.D."/>
            <person name="Larimer F."/>
            <person name="Detter C."/>
            <person name="Doggett N."/>
            <person name="Glavina T."/>
            <person name="Hawkins T."/>
            <person name="Richardson P."/>
            <person name="Lucas S."/>
            <person name="Kohara Y."/>
            <person name="Levine M."/>
            <person name="Satoh N."/>
            <person name="Rokhsar D.S."/>
        </authorList>
    </citation>
    <scope>NUCLEOTIDE SEQUENCE [LARGE SCALE GENOMIC DNA]</scope>
</reference>
<dbReference type="HOGENOM" id="CLU_071162_0_0_1"/>
<gene>
    <name evidence="10" type="primary">LOC100181387</name>
</gene>
<dbReference type="OMA" id="GVWAWRK"/>
<sequence>MESGHGPKPKLVVFDLDYTLWPFWVDTHFTPPFHKDSDGNVLDSRQAKILLYPDSKDILKQLNADGYTIAVASRTSCTAEANNLLEKFDLNKYISHKQIYPGCKKNHFSKFHATTGIKYEDMIFFDDEYRNVSDVSEKGVTCIFVEHGINWKEIKDGFNKFQRNRNRP</sequence>
<dbReference type="SFLD" id="SFLDS00003">
    <property type="entry name" value="Haloacid_Dehalogenase"/>
    <property type="match status" value="1"/>
</dbReference>
<keyword evidence="11" id="KW-1185">Reference proteome</keyword>
<keyword evidence="5" id="KW-0460">Magnesium</keyword>
<comment type="cofactor">
    <cofactor evidence="1">
        <name>Mg(2+)</name>
        <dbReference type="ChEBI" id="CHEBI:18420"/>
    </cofactor>
</comment>
<evidence type="ECO:0000256" key="1">
    <source>
        <dbReference type="ARBA" id="ARBA00001946"/>
    </source>
</evidence>
<proteinExistence type="predicted"/>
<dbReference type="EC" id="3.1.3.48" evidence="2"/>
<evidence type="ECO:0000256" key="2">
    <source>
        <dbReference type="ARBA" id="ARBA00013064"/>
    </source>
</evidence>
<dbReference type="InterPro" id="IPR010036">
    <property type="entry name" value="MDP_1_eu_arc"/>
</dbReference>
<dbReference type="Pfam" id="PF12689">
    <property type="entry name" value="Acid_PPase"/>
    <property type="match status" value="1"/>
</dbReference>
<keyword evidence="3" id="KW-0479">Metal-binding</keyword>
<dbReference type="InterPro" id="IPR035679">
    <property type="entry name" value="MDP-1_euk"/>
</dbReference>
<comment type="catalytic activity">
    <reaction evidence="7">
        <text>O-phospho-L-tyrosyl-[protein] + H2O = L-tyrosyl-[protein] + phosphate</text>
        <dbReference type="Rhea" id="RHEA:10684"/>
        <dbReference type="Rhea" id="RHEA-COMP:10136"/>
        <dbReference type="Rhea" id="RHEA-COMP:20101"/>
        <dbReference type="ChEBI" id="CHEBI:15377"/>
        <dbReference type="ChEBI" id="CHEBI:43474"/>
        <dbReference type="ChEBI" id="CHEBI:46858"/>
        <dbReference type="ChEBI" id="CHEBI:61978"/>
        <dbReference type="EC" id="3.1.3.48"/>
    </reaction>
</comment>